<dbReference type="PANTHER" id="PTHR45880">
    <property type="entry name" value="RNA-BINDING MOTIF PROTEIN, X-LINKED 2"/>
    <property type="match status" value="1"/>
</dbReference>
<evidence type="ECO:0000256" key="1">
    <source>
        <dbReference type="ARBA" id="ARBA00022884"/>
    </source>
</evidence>
<dbReference type="SMART" id="SM00360">
    <property type="entry name" value="RRM"/>
    <property type="match status" value="1"/>
</dbReference>
<dbReference type="InterPro" id="IPR035979">
    <property type="entry name" value="RBD_domain_sf"/>
</dbReference>
<dbReference type="GO" id="GO:0071011">
    <property type="term" value="C:precatalytic spliceosome"/>
    <property type="evidence" value="ECO:0007669"/>
    <property type="project" value="TreeGrafter"/>
</dbReference>
<keyword evidence="6" id="KW-1185">Reference proteome</keyword>
<feature type="region of interest" description="Disordered" evidence="3">
    <location>
        <begin position="223"/>
        <end position="310"/>
    </location>
</feature>
<dbReference type="InterPro" id="IPR012677">
    <property type="entry name" value="Nucleotide-bd_a/b_plait_sf"/>
</dbReference>
<keyword evidence="1 2" id="KW-0694">RNA-binding</keyword>
<evidence type="ECO:0000313" key="5">
    <source>
        <dbReference type="EMBL" id="KAG2386418.1"/>
    </source>
</evidence>
<dbReference type="CDD" id="cd12411">
    <property type="entry name" value="RRM_ist3_like"/>
    <property type="match status" value="1"/>
</dbReference>
<comment type="caution">
    <text evidence="5">The sequence shown here is derived from an EMBL/GenBank/DDBJ whole genome shotgun (WGS) entry which is preliminary data.</text>
</comment>
<feature type="compositionally biased region" description="Basic and acidic residues" evidence="3">
    <location>
        <begin position="119"/>
        <end position="134"/>
    </location>
</feature>
<dbReference type="InterPro" id="IPR045844">
    <property type="entry name" value="RRM_Ist3-like"/>
</dbReference>
<dbReference type="GO" id="GO:0071013">
    <property type="term" value="C:catalytic step 2 spliceosome"/>
    <property type="evidence" value="ECO:0007669"/>
    <property type="project" value="TreeGrafter"/>
</dbReference>
<feature type="region of interest" description="Disordered" evidence="3">
    <location>
        <begin position="119"/>
        <end position="164"/>
    </location>
</feature>
<dbReference type="Gene3D" id="3.30.70.330">
    <property type="match status" value="1"/>
</dbReference>
<protein>
    <recommendedName>
        <fullName evidence="4">RRM domain-containing protein</fullName>
    </recommendedName>
</protein>
<accession>A0AA88GUA2</accession>
<gene>
    <name evidence="5" type="ORF">C9374_002864</name>
</gene>
<dbReference type="Proteomes" id="UP000816034">
    <property type="component" value="Unassembled WGS sequence"/>
</dbReference>
<reference evidence="5 6" key="1">
    <citation type="journal article" date="2018" name="BMC Genomics">
        <title>The genome of Naegleria lovaniensis, the basis for a comparative approach to unravel pathogenicity factors of the human pathogenic amoeba N. fowleri.</title>
        <authorList>
            <person name="Liechti N."/>
            <person name="Schurch N."/>
            <person name="Bruggmann R."/>
            <person name="Wittwer M."/>
        </authorList>
    </citation>
    <scope>NUCLEOTIDE SEQUENCE [LARGE SCALE GENOMIC DNA]</scope>
    <source>
        <strain evidence="5 6">ATCC 30569</strain>
    </source>
</reference>
<evidence type="ECO:0000256" key="3">
    <source>
        <dbReference type="SAM" id="MobiDB-lite"/>
    </source>
</evidence>
<dbReference type="PROSITE" id="PS50102">
    <property type="entry name" value="RRM"/>
    <property type="match status" value="1"/>
</dbReference>
<feature type="domain" description="RRM" evidence="4">
    <location>
        <begin position="35"/>
        <end position="113"/>
    </location>
</feature>
<feature type="compositionally biased region" description="Basic and acidic residues" evidence="3">
    <location>
        <begin position="145"/>
        <end position="160"/>
    </location>
</feature>
<evidence type="ECO:0000256" key="2">
    <source>
        <dbReference type="PROSITE-ProRule" id="PRU00176"/>
    </source>
</evidence>
<dbReference type="SUPFAM" id="SSF54928">
    <property type="entry name" value="RNA-binding domain, RBD"/>
    <property type="match status" value="1"/>
</dbReference>
<dbReference type="Pfam" id="PF00076">
    <property type="entry name" value="RRM_1"/>
    <property type="match status" value="1"/>
</dbReference>
<feature type="compositionally biased region" description="Basic residues" evidence="3">
    <location>
        <begin position="135"/>
        <end position="144"/>
    </location>
</feature>
<dbReference type="EMBL" id="PYSW02000016">
    <property type="protein sequence ID" value="KAG2386418.1"/>
    <property type="molecule type" value="Genomic_DNA"/>
</dbReference>
<dbReference type="PANTHER" id="PTHR45880:SF1">
    <property type="entry name" value="RNA-BINDING MOTIF PROTEIN, X-LINKED 2"/>
    <property type="match status" value="1"/>
</dbReference>
<feature type="compositionally biased region" description="Basic and acidic residues" evidence="3">
    <location>
        <begin position="285"/>
        <end position="294"/>
    </location>
</feature>
<feature type="compositionally biased region" description="Basic and acidic residues" evidence="3">
    <location>
        <begin position="263"/>
        <end position="277"/>
    </location>
</feature>
<dbReference type="InterPro" id="IPR051847">
    <property type="entry name" value="RNA_proc/Spliceosome_comp"/>
</dbReference>
<proteinExistence type="predicted"/>
<dbReference type="GeneID" id="68095319"/>
<dbReference type="AlphaFoldDB" id="A0AA88GUA2"/>
<dbReference type="GO" id="GO:0005686">
    <property type="term" value="C:U2 snRNP"/>
    <property type="evidence" value="ECO:0007669"/>
    <property type="project" value="TreeGrafter"/>
</dbReference>
<dbReference type="GO" id="GO:0003723">
    <property type="term" value="F:RNA binding"/>
    <property type="evidence" value="ECO:0007669"/>
    <property type="project" value="UniProtKB-UniRule"/>
</dbReference>
<name>A0AA88GUA2_NAELO</name>
<evidence type="ECO:0000259" key="4">
    <source>
        <dbReference type="PROSITE" id="PS50102"/>
    </source>
</evidence>
<evidence type="ECO:0000313" key="6">
    <source>
        <dbReference type="Proteomes" id="UP000816034"/>
    </source>
</evidence>
<sequence length="310" mass="36206">MKRAKQINELNQKELALGYTNTSSSWHQQEKNKTAYIYVGGLDYRLTEGDLLSVFSQYGEIVDIDLVRDEQELTSKGFCFIAYEDVRSTILAIDNLNGIELGSRIICVDHAPNYYKKIVEDPEGDKNPLKDSSHHRGRNSRHRSQREQKEQQKPKFENMEKNGMIYKRPLQSLGATSTTMEQQHLITEWTIDHDAMKKRDPNWLHKYLMQTLYEENPNYYSDEEEEYEKEVNADVKKHERKTSSSVATNCGGAPGDDATTLNEKPKLSKEEKRQRKEEKKRKKEEKREQKELKKMKSMQEQMFGGLDADL</sequence>
<dbReference type="InterPro" id="IPR000504">
    <property type="entry name" value="RRM_dom"/>
</dbReference>
<organism evidence="5 6">
    <name type="scientific">Naegleria lovaniensis</name>
    <name type="common">Amoeba</name>
    <dbReference type="NCBI Taxonomy" id="51637"/>
    <lineage>
        <taxon>Eukaryota</taxon>
        <taxon>Discoba</taxon>
        <taxon>Heterolobosea</taxon>
        <taxon>Tetramitia</taxon>
        <taxon>Eutetramitia</taxon>
        <taxon>Vahlkampfiidae</taxon>
        <taxon>Naegleria</taxon>
    </lineage>
</organism>
<dbReference type="GO" id="GO:0000398">
    <property type="term" value="P:mRNA splicing, via spliceosome"/>
    <property type="evidence" value="ECO:0007669"/>
    <property type="project" value="InterPro"/>
</dbReference>
<dbReference type="RefSeq" id="XP_044550410.1">
    <property type="nucleotide sequence ID" value="XM_044692328.1"/>
</dbReference>